<feature type="compositionally biased region" description="Basic and acidic residues" evidence="1">
    <location>
        <begin position="408"/>
        <end position="420"/>
    </location>
</feature>
<dbReference type="NCBIfam" id="TIGR01537">
    <property type="entry name" value="portal_HK97"/>
    <property type="match status" value="1"/>
</dbReference>
<comment type="caution">
    <text evidence="2">The sequence shown here is derived from an EMBL/GenBank/DDBJ whole genome shotgun (WGS) entry which is preliminary data.</text>
</comment>
<dbReference type="InterPro" id="IPR006944">
    <property type="entry name" value="Phage/GTA_portal"/>
</dbReference>
<dbReference type="Pfam" id="PF04860">
    <property type="entry name" value="Phage_portal"/>
    <property type="match status" value="1"/>
</dbReference>
<evidence type="ECO:0000313" key="2">
    <source>
        <dbReference type="EMBL" id="EXZ29187.1"/>
    </source>
</evidence>
<dbReference type="InterPro" id="IPR006427">
    <property type="entry name" value="Portal_HK97"/>
</dbReference>
<sequence>MKIFNILTRQIRSISEGLGNGSIAQNQGNTNANVRITSVPAQPVNVNSSEKAMQLAAVYRCVSILSGTIASLPLLIERKQDGYFSVDERHELYKLLVRRPNLRQNSYDLMQNAVIQVVLAGNAYIFIRRTWGEISELILCAPNTVTYDKFRNIYKICDPINRVNGTFEADDVIHLKNKSLDGGYTGVSTIYYGSRVLSIGGSADNQALHLFQNGSKIKGIVSGAKEGTQGIAGMTDTQTSSVAERIENELNSGRGIVSVSGDASFHQLSINPIDSQLLEQMKHSILEICRMFGVHPDKVFAGQPTNYKASEMGQVSFLTDTLLPILKQFEAELNVKLIPDSVSHLYRIRYDIDVLYQTDLATQITYMKGGYELGLFTTNHLRAMKGLPPVPGGDTVMTSCNVAPIDSPKIRGESSGENKSELPNNE</sequence>
<dbReference type="EMBL" id="JGDJ01000170">
    <property type="protein sequence ID" value="EXZ29187.1"/>
    <property type="molecule type" value="Genomic_DNA"/>
</dbReference>
<evidence type="ECO:0000256" key="1">
    <source>
        <dbReference type="SAM" id="MobiDB-lite"/>
    </source>
</evidence>
<reference evidence="2 3" key="1">
    <citation type="submission" date="2014-02" db="EMBL/GenBank/DDBJ databases">
        <authorList>
            <person name="Sears C."/>
            <person name="Carroll K."/>
            <person name="Sack B.R."/>
            <person name="Qadri F."/>
            <person name="Myers L.L."/>
            <person name="Chung G.-T."/>
            <person name="Escheverria P."/>
            <person name="Fraser C.M."/>
            <person name="Sadzewicz L."/>
            <person name="Shefchek K.A."/>
            <person name="Tallon L."/>
            <person name="Das S.P."/>
            <person name="Daugherty S."/>
            <person name="Mongodin E.F."/>
        </authorList>
    </citation>
    <scope>NUCLEOTIDE SEQUENCE [LARGE SCALE GENOMIC DNA]</scope>
    <source>
        <strain evidence="2 3">S36L11</strain>
    </source>
</reference>
<feature type="region of interest" description="Disordered" evidence="1">
    <location>
        <begin position="406"/>
        <end position="426"/>
    </location>
</feature>
<protein>
    <submittedName>
        <fullName evidence="2">Phage portal protein, HK97 family</fullName>
    </submittedName>
</protein>
<organism evidence="2 3">
    <name type="scientific">Bacteroides fragilis str. S36L11</name>
    <dbReference type="NCBI Taxonomy" id="1339327"/>
    <lineage>
        <taxon>Bacteria</taxon>
        <taxon>Pseudomonadati</taxon>
        <taxon>Bacteroidota</taxon>
        <taxon>Bacteroidia</taxon>
        <taxon>Bacteroidales</taxon>
        <taxon>Bacteroidaceae</taxon>
        <taxon>Bacteroides</taxon>
    </lineage>
</organism>
<evidence type="ECO:0000313" key="3">
    <source>
        <dbReference type="Proteomes" id="UP000022082"/>
    </source>
</evidence>
<name>A0A015YB64_BACFG</name>
<dbReference type="AlphaFoldDB" id="A0A015YB64"/>
<dbReference type="PATRIC" id="fig|1339327.3.peg.2262"/>
<dbReference type="RefSeq" id="WP_005819397.1">
    <property type="nucleotide sequence ID" value="NZ_JGDJ01000170.1"/>
</dbReference>
<gene>
    <name evidence="2" type="ORF">M136_1620</name>
</gene>
<proteinExistence type="predicted"/>
<dbReference type="Proteomes" id="UP000022082">
    <property type="component" value="Unassembled WGS sequence"/>
</dbReference>
<accession>A0A015YB64</accession>